<organism evidence="9 10">
    <name type="scientific">Dyadobacter subterraneus</name>
    <dbReference type="NCBI Taxonomy" id="2773304"/>
    <lineage>
        <taxon>Bacteria</taxon>
        <taxon>Pseudomonadati</taxon>
        <taxon>Bacteroidota</taxon>
        <taxon>Cytophagia</taxon>
        <taxon>Cytophagales</taxon>
        <taxon>Spirosomataceae</taxon>
        <taxon>Dyadobacter</taxon>
    </lineage>
</organism>
<feature type="transmembrane region" description="Helical" evidence="6">
    <location>
        <begin position="679"/>
        <end position="703"/>
    </location>
</feature>
<gene>
    <name evidence="9" type="ORF">IEE83_03390</name>
</gene>
<dbReference type="Pfam" id="PF02687">
    <property type="entry name" value="FtsX"/>
    <property type="match status" value="2"/>
</dbReference>
<evidence type="ECO:0000256" key="6">
    <source>
        <dbReference type="SAM" id="Phobius"/>
    </source>
</evidence>
<dbReference type="Pfam" id="PF12704">
    <property type="entry name" value="MacB_PCD"/>
    <property type="match status" value="2"/>
</dbReference>
<name>A0ABR9W640_9BACT</name>
<dbReference type="InterPro" id="IPR050250">
    <property type="entry name" value="Macrolide_Exporter_MacB"/>
</dbReference>
<keyword evidence="3 6" id="KW-0812">Transmembrane</keyword>
<evidence type="ECO:0000259" key="7">
    <source>
        <dbReference type="Pfam" id="PF02687"/>
    </source>
</evidence>
<dbReference type="PANTHER" id="PTHR30572">
    <property type="entry name" value="MEMBRANE COMPONENT OF TRANSPORTER-RELATED"/>
    <property type="match status" value="1"/>
</dbReference>
<dbReference type="Proteomes" id="UP000634134">
    <property type="component" value="Unassembled WGS sequence"/>
</dbReference>
<feature type="transmembrane region" description="Helical" evidence="6">
    <location>
        <begin position="423"/>
        <end position="445"/>
    </location>
</feature>
<dbReference type="InterPro" id="IPR025857">
    <property type="entry name" value="MacB_PCD"/>
</dbReference>
<keyword evidence="2" id="KW-1003">Cell membrane</keyword>
<dbReference type="RefSeq" id="WP_194119213.1">
    <property type="nucleotide sequence ID" value="NZ_JACYGY010000001.1"/>
</dbReference>
<feature type="transmembrane region" description="Helical" evidence="6">
    <location>
        <begin position="284"/>
        <end position="306"/>
    </location>
</feature>
<feature type="transmembrane region" description="Helical" evidence="6">
    <location>
        <begin position="731"/>
        <end position="749"/>
    </location>
</feature>
<comment type="caution">
    <text evidence="9">The sequence shown here is derived from an EMBL/GenBank/DDBJ whole genome shotgun (WGS) entry which is preliminary data.</text>
</comment>
<feature type="domain" description="ABC3 transporter permease C-terminal" evidence="7">
    <location>
        <begin position="682"/>
        <end position="795"/>
    </location>
</feature>
<feature type="domain" description="ABC3 transporter permease C-terminal" evidence="7">
    <location>
        <begin position="290"/>
        <end position="406"/>
    </location>
</feature>
<feature type="transmembrane region" description="Helical" evidence="6">
    <location>
        <begin position="21"/>
        <end position="43"/>
    </location>
</feature>
<evidence type="ECO:0000313" key="10">
    <source>
        <dbReference type="Proteomes" id="UP000634134"/>
    </source>
</evidence>
<feature type="transmembrane region" description="Helical" evidence="6">
    <location>
        <begin position="378"/>
        <end position="402"/>
    </location>
</feature>
<dbReference type="EMBL" id="JACYGY010000001">
    <property type="protein sequence ID" value="MBE9460916.1"/>
    <property type="molecule type" value="Genomic_DNA"/>
</dbReference>
<keyword evidence="5 6" id="KW-0472">Membrane</keyword>
<accession>A0ABR9W640</accession>
<dbReference type="PROSITE" id="PS51257">
    <property type="entry name" value="PROKAR_LIPOPROTEIN"/>
    <property type="match status" value="1"/>
</dbReference>
<sequence>MIKNYLKIAWRNLWKHKGYSLLNILGLATGMTACIVIMLFVFYEKSFDNIHKKNVYRLDEVQKFEGMVAPQNVALSMFPMGPTLKNEFPEVLNFTRVRMMDKVKLRVDNKKFSIPSGYFVDSTFLQIFDYKLVKGDRNQALQKPNSVVLSEESAAKIFGNEDALGKIITVYGGDTTRFTVTGILENIPKTSHLQFDGLFSFNTIIKPNYMENWGGNWLVTYLELSKNANVASMEKRFPDYLKRHMKEGGWKYYQLFLQSLKDVHANSVNITHDYQNYQKFDKTYTYIFSFVAIIVLLIACINFMNLSTARSAGRAKEIGIRKASGSGRFQLGMQFLGESVMLCFFSLILAILFVEMLLPYVNELSQRELKFSFFTNPLLLISLVLGTILVGIISGLYPAAYLSSFNAITVLKGRMQSGRKKLSFRNVLVVGQFAGAIFLMIATVLTVRQLKYMQKANIGFDREQVVTIPLGVQSGKNYQAIKDELLSKSHITAVTGSQQKLGNNLHQSGVKFHGDGPVREMASSQVVVDPDYLTLYKIKLVAGRNFSKANAADNGNAYIVNETLAKELLKDTPGKPMDYLVGKNFGFGGMDSAGVIVGICKDFNFNSLHHKIETLCILDKTDWGYREMSVRISSDKAKEAIAEIQAAFKNMAPDEEFEYEFLDDHFAELYRADNTVSEIVGILAGLAIFISCLGLFGLASFSVEQRVKEIGVRKVLGASVAEIVNLLSKDFVKLVLIAFAIAAPLAWFAMNKWLEDYAYRINIPVWVFGLAGILAVGIALLTVSFQSIKAALKNPVKSLRSE</sequence>
<dbReference type="InterPro" id="IPR003838">
    <property type="entry name" value="ABC3_permease_C"/>
</dbReference>
<proteinExistence type="predicted"/>
<reference evidence="10" key="1">
    <citation type="submission" date="2023-07" db="EMBL/GenBank/DDBJ databases">
        <title>Dyadobacter sp. nov 'subterranea' isolated from contaminted grondwater.</title>
        <authorList>
            <person name="Szabo I."/>
            <person name="Al-Omari J."/>
            <person name="Szerdahelyi S.G."/>
            <person name="Rado J."/>
        </authorList>
    </citation>
    <scope>NUCLEOTIDE SEQUENCE [LARGE SCALE GENOMIC DNA]</scope>
    <source>
        <strain evidence="10">UP-52</strain>
    </source>
</reference>
<comment type="subcellular location">
    <subcellularLocation>
        <location evidence="1">Cell membrane</location>
        <topology evidence="1">Multi-pass membrane protein</topology>
    </subcellularLocation>
</comment>
<evidence type="ECO:0000256" key="1">
    <source>
        <dbReference type="ARBA" id="ARBA00004651"/>
    </source>
</evidence>
<protein>
    <submittedName>
        <fullName evidence="9">ABC transporter permease</fullName>
    </submittedName>
</protein>
<keyword evidence="4 6" id="KW-1133">Transmembrane helix</keyword>
<evidence type="ECO:0000256" key="4">
    <source>
        <dbReference type="ARBA" id="ARBA00022989"/>
    </source>
</evidence>
<evidence type="ECO:0000259" key="8">
    <source>
        <dbReference type="Pfam" id="PF12704"/>
    </source>
</evidence>
<evidence type="ECO:0000313" key="9">
    <source>
        <dbReference type="EMBL" id="MBE9460916.1"/>
    </source>
</evidence>
<feature type="domain" description="MacB-like periplasmic core" evidence="8">
    <location>
        <begin position="436"/>
        <end position="645"/>
    </location>
</feature>
<evidence type="ECO:0000256" key="5">
    <source>
        <dbReference type="ARBA" id="ARBA00023136"/>
    </source>
</evidence>
<evidence type="ECO:0000256" key="3">
    <source>
        <dbReference type="ARBA" id="ARBA00022692"/>
    </source>
</evidence>
<feature type="transmembrane region" description="Helical" evidence="6">
    <location>
        <begin position="761"/>
        <end position="783"/>
    </location>
</feature>
<dbReference type="PANTHER" id="PTHR30572:SF18">
    <property type="entry name" value="ABC-TYPE MACROLIDE FAMILY EXPORT SYSTEM PERMEASE COMPONENT 2"/>
    <property type="match status" value="1"/>
</dbReference>
<feature type="domain" description="MacB-like periplasmic core" evidence="8">
    <location>
        <begin position="20"/>
        <end position="237"/>
    </location>
</feature>
<evidence type="ECO:0000256" key="2">
    <source>
        <dbReference type="ARBA" id="ARBA00022475"/>
    </source>
</evidence>
<feature type="transmembrane region" description="Helical" evidence="6">
    <location>
        <begin position="335"/>
        <end position="358"/>
    </location>
</feature>
<keyword evidence="10" id="KW-1185">Reference proteome</keyword>